<dbReference type="EMBL" id="CP013929">
    <property type="protein sequence ID" value="AMJ80793.1"/>
    <property type="molecule type" value="Genomic_DNA"/>
</dbReference>
<gene>
    <name evidence="2" type="ORF">AV942_20630</name>
</gene>
<dbReference type="SUPFAM" id="SSF52833">
    <property type="entry name" value="Thioredoxin-like"/>
    <property type="match status" value="1"/>
</dbReference>
<name>A0AAC8XP43_9ALTE</name>
<evidence type="ECO:0000313" key="3">
    <source>
        <dbReference type="Proteomes" id="UP000061468"/>
    </source>
</evidence>
<feature type="chain" id="PRO_5042195699" description="Thioredoxin-like fold domain-containing protein" evidence="1">
    <location>
        <begin position="19"/>
        <end position="339"/>
    </location>
</feature>
<organism evidence="2 3">
    <name type="scientific">Alteromonas mediterranea</name>
    <dbReference type="NCBI Taxonomy" id="314275"/>
    <lineage>
        <taxon>Bacteria</taxon>
        <taxon>Pseudomonadati</taxon>
        <taxon>Pseudomonadota</taxon>
        <taxon>Gammaproteobacteria</taxon>
        <taxon>Alteromonadales</taxon>
        <taxon>Alteromonadaceae</taxon>
        <taxon>Alteromonas/Salinimonas group</taxon>
        <taxon>Alteromonas</taxon>
    </lineage>
</organism>
<keyword evidence="1" id="KW-0732">Signal</keyword>
<protein>
    <recommendedName>
        <fullName evidence="4">Thioredoxin-like fold domain-containing protein</fullName>
    </recommendedName>
</protein>
<accession>A0AAC8XP43</accession>
<evidence type="ECO:0008006" key="4">
    <source>
        <dbReference type="Google" id="ProtNLM"/>
    </source>
</evidence>
<dbReference type="RefSeq" id="WP_061093560.1">
    <property type="nucleotide sequence ID" value="NZ_CAKMLI010000007.1"/>
</dbReference>
<evidence type="ECO:0000313" key="2">
    <source>
        <dbReference type="EMBL" id="AMJ80793.1"/>
    </source>
</evidence>
<sequence>MRVLIAIILLSSSFASRAQTKDFENYLKQVERNAKGLATMYFGVGTHVTGFEQVPGGAFHFLAHKETGEQYSLYLLPDMETIIQGNALSKHITNIDDAHKIPALEAIAIANKKKQELADETKKHFDKLKKGTASALLDGNFEDQTRIDKDRVYKPSSSSEFANSTKDDGFSDYKSLSGVTFGEGNKNVYVFVDLNCPACQHEFNFILKSAKSHQTKVTFIPVAFVKPKDSVDKAVALLSVIENSERQALLHRLIQNQPFSALVNDSNTSTREGALALKANMAAFFDQPSPVTPYIVALTERGYQRIGTTNRDTIEKLFVHSIPSASSMKQSEARDIQQR</sequence>
<keyword evidence="2" id="KW-0614">Plasmid</keyword>
<dbReference type="InterPro" id="IPR036249">
    <property type="entry name" value="Thioredoxin-like_sf"/>
</dbReference>
<geneLocation type="plasmid" evidence="2 3">
    <name>pAMEDUM8_300</name>
</geneLocation>
<dbReference type="Gene3D" id="3.40.30.10">
    <property type="entry name" value="Glutaredoxin"/>
    <property type="match status" value="1"/>
</dbReference>
<proteinExistence type="predicted"/>
<dbReference type="Proteomes" id="UP000061468">
    <property type="component" value="Plasmid pAMEDUM8_300"/>
</dbReference>
<feature type="signal peptide" evidence="1">
    <location>
        <begin position="1"/>
        <end position="18"/>
    </location>
</feature>
<evidence type="ECO:0000256" key="1">
    <source>
        <dbReference type="SAM" id="SignalP"/>
    </source>
</evidence>
<dbReference type="AlphaFoldDB" id="A0AAC8XP43"/>
<reference evidence="2 3" key="1">
    <citation type="submission" date="2015-12" db="EMBL/GenBank/DDBJ databases">
        <title>Intraspecies pangenome expansion in the marine bacterium Alteromonas.</title>
        <authorList>
            <person name="Lopez-Perez M."/>
            <person name="Rodriguez-Valera F."/>
        </authorList>
    </citation>
    <scope>NUCLEOTIDE SEQUENCE [LARGE SCALE GENOMIC DNA]</scope>
    <source>
        <strain evidence="2 3">UM8</strain>
        <plasmid evidence="2 3">pAMEDUM8_300</plasmid>
    </source>
</reference>